<organism evidence="2 3">
    <name type="scientific">Myodes glareolus</name>
    <name type="common">Bank vole</name>
    <name type="synonym">Clethrionomys glareolus</name>
    <dbReference type="NCBI Taxonomy" id="447135"/>
    <lineage>
        <taxon>Eukaryota</taxon>
        <taxon>Metazoa</taxon>
        <taxon>Chordata</taxon>
        <taxon>Craniata</taxon>
        <taxon>Vertebrata</taxon>
        <taxon>Euteleostomi</taxon>
        <taxon>Mammalia</taxon>
        <taxon>Eutheria</taxon>
        <taxon>Euarchontoglires</taxon>
        <taxon>Glires</taxon>
        <taxon>Rodentia</taxon>
        <taxon>Myomorpha</taxon>
        <taxon>Muroidea</taxon>
        <taxon>Cricetidae</taxon>
        <taxon>Arvicolinae</taxon>
        <taxon>Myodes</taxon>
    </lineage>
</organism>
<name>A0AAW0INA8_MYOGA</name>
<evidence type="ECO:0000313" key="3">
    <source>
        <dbReference type="Proteomes" id="UP001488838"/>
    </source>
</evidence>
<gene>
    <name evidence="2" type="ORF">U0070_025244</name>
</gene>
<proteinExistence type="predicted"/>
<accession>A0AAW0INA8</accession>
<feature type="region of interest" description="Disordered" evidence="1">
    <location>
        <begin position="1"/>
        <end position="49"/>
    </location>
</feature>
<sequence>MSSPCHIEMITTENEQTVSRQKERVGQKKKTFQEKMEKQKLESERLGGSGEAGAVDGIWVLAVVPLSQERVLIDRHPGGVVYHHSALTGERMPSRPRSCCPSANLTQCTVGSA</sequence>
<reference evidence="2 3" key="1">
    <citation type="journal article" date="2023" name="bioRxiv">
        <title>Conserved and derived expression patterns and positive selection on dental genes reveal complex evolutionary context of ever-growing rodent molars.</title>
        <authorList>
            <person name="Calamari Z.T."/>
            <person name="Song A."/>
            <person name="Cohen E."/>
            <person name="Akter M."/>
            <person name="Roy R.D."/>
            <person name="Hallikas O."/>
            <person name="Christensen M.M."/>
            <person name="Li P."/>
            <person name="Marangoni P."/>
            <person name="Jernvall J."/>
            <person name="Klein O.D."/>
        </authorList>
    </citation>
    <scope>NUCLEOTIDE SEQUENCE [LARGE SCALE GENOMIC DNA]</scope>
    <source>
        <strain evidence="2">V071</strain>
    </source>
</reference>
<evidence type="ECO:0000256" key="1">
    <source>
        <dbReference type="SAM" id="MobiDB-lite"/>
    </source>
</evidence>
<evidence type="ECO:0000313" key="2">
    <source>
        <dbReference type="EMBL" id="KAK7815784.1"/>
    </source>
</evidence>
<dbReference type="AlphaFoldDB" id="A0AAW0INA8"/>
<keyword evidence="3" id="KW-1185">Reference proteome</keyword>
<feature type="compositionally biased region" description="Basic and acidic residues" evidence="1">
    <location>
        <begin position="20"/>
        <end position="45"/>
    </location>
</feature>
<comment type="caution">
    <text evidence="2">The sequence shown here is derived from an EMBL/GenBank/DDBJ whole genome shotgun (WGS) entry which is preliminary data.</text>
</comment>
<dbReference type="Proteomes" id="UP001488838">
    <property type="component" value="Unassembled WGS sequence"/>
</dbReference>
<evidence type="ECO:0008006" key="4">
    <source>
        <dbReference type="Google" id="ProtNLM"/>
    </source>
</evidence>
<protein>
    <recommendedName>
        <fullName evidence="4">60S ribosomal protein L17</fullName>
    </recommendedName>
</protein>
<dbReference type="EMBL" id="JBBHLL010000109">
    <property type="protein sequence ID" value="KAK7815784.1"/>
    <property type="molecule type" value="Genomic_DNA"/>
</dbReference>